<dbReference type="Pfam" id="PF07993">
    <property type="entry name" value="NAD_binding_4"/>
    <property type="match status" value="1"/>
</dbReference>
<protein>
    <recommendedName>
        <fullName evidence="8">Acetyl-CoA synthetase-like protein</fullName>
    </recommendedName>
</protein>
<proteinExistence type="predicted"/>
<dbReference type="SUPFAM" id="SSF51735">
    <property type="entry name" value="NAD(P)-binding Rossmann-fold domains"/>
    <property type="match status" value="1"/>
</dbReference>
<evidence type="ECO:0000256" key="3">
    <source>
        <dbReference type="SAM" id="MobiDB-lite"/>
    </source>
</evidence>
<evidence type="ECO:0000259" key="4">
    <source>
        <dbReference type="Pfam" id="PF00501"/>
    </source>
</evidence>
<dbReference type="SUPFAM" id="SSF56801">
    <property type="entry name" value="Acetyl-CoA synthetase-like"/>
    <property type="match status" value="1"/>
</dbReference>
<dbReference type="InterPro" id="IPR000873">
    <property type="entry name" value="AMP-dep_synth/lig_dom"/>
</dbReference>
<keyword evidence="7" id="KW-1185">Reference proteome</keyword>
<organism evidence="6 7">
    <name type="scientific">Marasmiellus scandens</name>
    <dbReference type="NCBI Taxonomy" id="2682957"/>
    <lineage>
        <taxon>Eukaryota</taxon>
        <taxon>Fungi</taxon>
        <taxon>Dikarya</taxon>
        <taxon>Basidiomycota</taxon>
        <taxon>Agaricomycotina</taxon>
        <taxon>Agaricomycetes</taxon>
        <taxon>Agaricomycetidae</taxon>
        <taxon>Agaricales</taxon>
        <taxon>Marasmiineae</taxon>
        <taxon>Omphalotaceae</taxon>
        <taxon>Marasmiellus</taxon>
    </lineage>
</organism>
<feature type="compositionally biased region" description="Polar residues" evidence="3">
    <location>
        <begin position="775"/>
        <end position="785"/>
    </location>
</feature>
<dbReference type="Gene3D" id="3.40.50.720">
    <property type="entry name" value="NAD(P)-binding Rossmann-like Domain"/>
    <property type="match status" value="1"/>
</dbReference>
<sequence length="1188" mass="129731">MLPQVYTAAQAQNCSTFSVPPLDGSVLNGELIDWHIDHSKDHKFAVLVAEGDDENVYSTFAELGEAVHALANYILSSIPSGPLDPSTGKPEIIAIFAALDPLVYATTILAINRAGFQPFPISPRNSQPALVHLLTATRCKYIFAATPSSGAPTAMESLSEAVLDEMVQNGAPLQTLHPYSPNELFPRLLQRPVPPFVPNPNFTRVPPLSQLLKGCLPSNPTPEDLKTHPWMLIHSSGSTKFPKPIYISQASGLQWLAWPWSGESDIAGKVLGTLATPSFHAMGVAMHVGAPLTSGAQSAFYLPSPKPLPPLTPKRFLEGLTKSKAAYSVILPSFLKLWSEDESGKAVEVLKRLEGCCYGAGPLSKSVGDKLVAAGVNLQNAYGLYVFLHTFLPNKDLRFCRTETGVLFIFFPKQKPGYDWQYGRFARHVKPRFVPQEEGKAVLQVLDCETHNPAVVNVVEKIDGEEIRGFDTNDILEEHPVKKGYYRIVGRADDQIMMANGEKTNPGPLELIISSSPLISGCFMFGRSRTQAGVAVEPRNPLPSPQTEESIAAFRTAVFPVIERANALAPQHSRIFKELILITDPEKKGPLPRTPKGDVQRKKAEEMYESEIKALYEEVESKVQEEWARPPLPEEGGWKEEGIRAFVGRVVKGTVGSQGGEAREVDPERDLFAQGCDSLQATYVRQAILSALNQFYAEGEGSKRLPKDYMSRIPNNFVYEHPTQRGIEEVLIELVGSGSGNGSAAVGQSTQERKVKAMRAMVDKYTRDLPPSPSPSVKVNGNGHTSASQGEAVLITGTTGTLGTYILSNLLQDSRVVKVYALNRGKPGSSSKESESYLVSRQKSAFVDKGLSAPLLVSSLESGKLVLLEGNTSEPYLGLTKEVYKDLAQGLTTIIANAWTLNFAMTLGGFESHVKGVRALVDLGIASSAIRGNKKTKFIFSSSVSTVSGWKDMNELIPERELDPEYALGTGYGESKWVAEQTLISAAQRTTSLDLSILRIGQLSGSRVNGSWNVTDWVPQIVQSGVVLGKLPTFPEYLGVSWLPVDVAADAFMDVIFTTKNTDKIPYRYLNLVHINPVSWHTIFTSISQTLPNIPLVPYSEWYNSLVQISSKSHAAEKVSAVKLVDFFASGMVQIPEGVKREAMGMGMMQTGVTEMICHGSVGKAGVLERRDVEGWVGYWKKHGMFNV</sequence>
<dbReference type="InterPro" id="IPR036291">
    <property type="entry name" value="NAD(P)-bd_dom_sf"/>
</dbReference>
<evidence type="ECO:0008006" key="8">
    <source>
        <dbReference type="Google" id="ProtNLM"/>
    </source>
</evidence>
<feature type="region of interest" description="Disordered" evidence="3">
    <location>
        <begin position="766"/>
        <end position="785"/>
    </location>
</feature>
<dbReference type="InterPro" id="IPR042099">
    <property type="entry name" value="ANL_N_sf"/>
</dbReference>
<dbReference type="InterPro" id="IPR013120">
    <property type="entry name" value="FAR_NAD-bd"/>
</dbReference>
<comment type="caution">
    <text evidence="6">The sequence shown here is derived from an EMBL/GenBank/DDBJ whole genome shotgun (WGS) entry which is preliminary data.</text>
</comment>
<evidence type="ECO:0000313" key="7">
    <source>
        <dbReference type="Proteomes" id="UP001498398"/>
    </source>
</evidence>
<evidence type="ECO:0000259" key="5">
    <source>
        <dbReference type="Pfam" id="PF07993"/>
    </source>
</evidence>
<evidence type="ECO:0000313" key="6">
    <source>
        <dbReference type="EMBL" id="KAK7464323.1"/>
    </source>
</evidence>
<dbReference type="InterPro" id="IPR051414">
    <property type="entry name" value="Adenylate-forming_Reductase"/>
</dbReference>
<evidence type="ECO:0000256" key="2">
    <source>
        <dbReference type="ARBA" id="ARBA00022553"/>
    </source>
</evidence>
<name>A0ABR1JTM4_9AGAR</name>
<feature type="domain" description="AMP-dependent synthetase/ligase" evidence="4">
    <location>
        <begin position="49"/>
        <end position="384"/>
    </location>
</feature>
<evidence type="ECO:0000256" key="1">
    <source>
        <dbReference type="ARBA" id="ARBA00022450"/>
    </source>
</evidence>
<accession>A0ABR1JTM4</accession>
<dbReference type="Pfam" id="PF00501">
    <property type="entry name" value="AMP-binding"/>
    <property type="match status" value="1"/>
</dbReference>
<dbReference type="Pfam" id="PF23562">
    <property type="entry name" value="AMP-binding_C_3"/>
    <property type="match status" value="1"/>
</dbReference>
<dbReference type="PANTHER" id="PTHR43439:SF2">
    <property type="entry name" value="ENZYME, PUTATIVE (JCVI)-RELATED"/>
    <property type="match status" value="1"/>
</dbReference>
<dbReference type="Gene3D" id="3.40.50.12780">
    <property type="entry name" value="N-terminal domain of ligase-like"/>
    <property type="match status" value="1"/>
</dbReference>
<dbReference type="EMBL" id="JBANRG010000008">
    <property type="protein sequence ID" value="KAK7464323.1"/>
    <property type="molecule type" value="Genomic_DNA"/>
</dbReference>
<gene>
    <name evidence="6" type="ORF">VKT23_006491</name>
</gene>
<dbReference type="PANTHER" id="PTHR43439">
    <property type="entry name" value="PHENYLACETATE-COENZYME A LIGASE"/>
    <property type="match status" value="1"/>
</dbReference>
<keyword evidence="2" id="KW-0597">Phosphoprotein</keyword>
<reference evidence="6 7" key="1">
    <citation type="submission" date="2024-01" db="EMBL/GenBank/DDBJ databases">
        <title>A draft genome for the cacao thread blight pathogen Marasmiellus scandens.</title>
        <authorList>
            <person name="Baruah I.K."/>
            <person name="Leung J."/>
            <person name="Bukari Y."/>
            <person name="Amoako-Attah I."/>
            <person name="Meinhardt L.W."/>
            <person name="Bailey B.A."/>
            <person name="Cohen S.P."/>
        </authorList>
    </citation>
    <scope>NUCLEOTIDE SEQUENCE [LARGE SCALE GENOMIC DNA]</scope>
    <source>
        <strain evidence="6 7">GH-19</strain>
    </source>
</reference>
<dbReference type="Proteomes" id="UP001498398">
    <property type="component" value="Unassembled WGS sequence"/>
</dbReference>
<feature type="domain" description="Thioester reductase (TE)" evidence="5">
    <location>
        <begin position="795"/>
        <end position="1051"/>
    </location>
</feature>
<keyword evidence="1" id="KW-0596">Phosphopantetheine</keyword>